<gene>
    <name evidence="11" type="ORF">GCM10011505_26500</name>
</gene>
<dbReference type="InterPro" id="IPR010046">
    <property type="entry name" value="Mopterin_OxRdtse_a_bac"/>
</dbReference>
<evidence type="ECO:0000256" key="6">
    <source>
        <dbReference type="ARBA" id="ARBA00022723"/>
    </source>
</evidence>
<name>A0ABQ1IJI6_9PROT</name>
<dbReference type="NCBIfam" id="TIGR01701">
    <property type="entry name" value="Fdhalpha-like"/>
    <property type="match status" value="1"/>
</dbReference>
<dbReference type="CDD" id="cd02787">
    <property type="entry name" value="MopB_CT_ydeP"/>
    <property type="match status" value="1"/>
</dbReference>
<dbReference type="InterPro" id="IPR050123">
    <property type="entry name" value="Prok_molybdopt-oxidoreductase"/>
</dbReference>
<keyword evidence="5" id="KW-0500">Molybdenum</keyword>
<dbReference type="SUPFAM" id="SSF53706">
    <property type="entry name" value="Formate dehydrogenase/DMSO reductase, domains 1-3"/>
    <property type="match status" value="1"/>
</dbReference>
<organism evidence="11 12">
    <name type="scientific">Tistrella bauzanensis</name>
    <dbReference type="NCBI Taxonomy" id="657419"/>
    <lineage>
        <taxon>Bacteria</taxon>
        <taxon>Pseudomonadati</taxon>
        <taxon>Pseudomonadota</taxon>
        <taxon>Alphaproteobacteria</taxon>
        <taxon>Geminicoccales</taxon>
        <taxon>Geminicoccaceae</taxon>
        <taxon>Tistrella</taxon>
    </lineage>
</organism>
<evidence type="ECO:0000259" key="10">
    <source>
        <dbReference type="Pfam" id="PF00384"/>
    </source>
</evidence>
<evidence type="ECO:0000256" key="3">
    <source>
        <dbReference type="ARBA" id="ARBA00010312"/>
    </source>
</evidence>
<evidence type="ECO:0000256" key="4">
    <source>
        <dbReference type="ARBA" id="ARBA00022485"/>
    </source>
</evidence>
<keyword evidence="4" id="KW-0004">4Fe-4S</keyword>
<dbReference type="PIRSF" id="PIRSF000144">
    <property type="entry name" value="CbbBc"/>
    <property type="match status" value="1"/>
</dbReference>
<dbReference type="Gene3D" id="3.40.50.740">
    <property type="match status" value="1"/>
</dbReference>
<dbReference type="InterPro" id="IPR041953">
    <property type="entry name" value="YdeP_MopB"/>
</dbReference>
<dbReference type="PANTHER" id="PTHR43105:SF4">
    <property type="entry name" value="PROTEIN YDEP"/>
    <property type="match status" value="1"/>
</dbReference>
<evidence type="ECO:0000256" key="8">
    <source>
        <dbReference type="ARBA" id="ARBA00023004"/>
    </source>
</evidence>
<dbReference type="InterPro" id="IPR037951">
    <property type="entry name" value="MopB_CT_YdeP"/>
</dbReference>
<keyword evidence="12" id="KW-1185">Reference proteome</keyword>
<comment type="cofactor">
    <cofactor evidence="1">
        <name>Mo-bis(molybdopterin guanine dinucleotide)</name>
        <dbReference type="ChEBI" id="CHEBI:60539"/>
    </cofactor>
</comment>
<dbReference type="Gene3D" id="3.40.228.10">
    <property type="entry name" value="Dimethylsulfoxide Reductase, domain 2"/>
    <property type="match status" value="1"/>
</dbReference>
<comment type="similarity">
    <text evidence="3">Belongs to the prokaryotic molybdopterin-containing oxidoreductase family.</text>
</comment>
<evidence type="ECO:0000313" key="12">
    <source>
        <dbReference type="Proteomes" id="UP000603352"/>
    </source>
</evidence>
<dbReference type="CDD" id="cd02767">
    <property type="entry name" value="MopB_ydeP"/>
    <property type="match status" value="1"/>
</dbReference>
<sequence>MARDLRFEPHDQPAGGWGSVRSLFRHVTNAHGWSRAVPVLPKQNKLDGFMCVSCAWAKPAEPHSFEFCENGAKATFWELTADRVKTGFFADHTVSELLGWSDHALEAEGRLTRPLRYHGPTDTYVVVSWAEAFADIGARLKAFEPDRVVFYASGRASLETSYMYQLFARLYGTNNLPDSSNMCHETTSKALPESIGVPVGTVRLDEFDATDCILSFGQNVGSNAPRMLHPLQRAAERGVPIVVFNPLRERGWESFINPQAPGEMITREPTDLASQYHQLRAGGDIAVLMGMCKVLVDRDDQARADGSPRVLDVDFIQEHTHGFEDFISRVRASNWAEIERASGLSRQAIEAAATTYLNARRAIAIYGMGLTQHRRGVDSIQMLVNLLLLRGNIGRHGAGILPVRGHSNVQGQRTVGIADEPHLVPLDRLAAQYHFQPPRNKGLNTVEACEGIIDGTVDAFIGLGGNFVRAIPDRERMEPAWRRLKLAVHVATKLNRSHLITAETTYVLPCLGRLEVDEQATGPQIVTMEDSTACIHASRGVAPPAGPHLLSEPKIVAELAKATLPPNPHVPWDDWVADYGRIRDAIEETFPNDFKDMNRRMGTPGGFPRPLAARERRWNTDTGRANFKCPSSLNASFDADDDPAVMRLLTLRSNDQFNTTVYGYDDRFRGIHGSRMVLMMNADDIIRLGLTRGGTATLTTVADDGVSRRMDGFTIVEYNIPHGCCGAYYPECNALIPLSHYAEGSKTPAAKSVPVRVSAQP</sequence>
<keyword evidence="9" id="KW-0411">Iron-sulfur</keyword>
<evidence type="ECO:0000313" key="11">
    <source>
        <dbReference type="EMBL" id="GGB43913.1"/>
    </source>
</evidence>
<dbReference type="Pfam" id="PF00384">
    <property type="entry name" value="Molybdopterin"/>
    <property type="match status" value="1"/>
</dbReference>
<protein>
    <submittedName>
        <fullName evidence="11">Oxidoreductase alpha (Molybdopterin) subunit</fullName>
    </submittedName>
</protein>
<dbReference type="Proteomes" id="UP000603352">
    <property type="component" value="Unassembled WGS sequence"/>
</dbReference>
<comment type="caution">
    <text evidence="11">The sequence shown here is derived from an EMBL/GenBank/DDBJ whole genome shotgun (WGS) entry which is preliminary data.</text>
</comment>
<evidence type="ECO:0000256" key="1">
    <source>
        <dbReference type="ARBA" id="ARBA00001942"/>
    </source>
</evidence>
<dbReference type="InterPro" id="IPR009010">
    <property type="entry name" value="Asp_de-COase-like_dom_sf"/>
</dbReference>
<dbReference type="EMBL" id="BMDZ01000030">
    <property type="protein sequence ID" value="GGB43913.1"/>
    <property type="molecule type" value="Genomic_DNA"/>
</dbReference>
<keyword evidence="6" id="KW-0479">Metal-binding</keyword>
<dbReference type="PANTHER" id="PTHR43105">
    <property type="entry name" value="RESPIRATORY NITRATE REDUCTASE"/>
    <property type="match status" value="1"/>
</dbReference>
<comment type="cofactor">
    <cofactor evidence="2">
        <name>[4Fe-4S] cluster</name>
        <dbReference type="ChEBI" id="CHEBI:49883"/>
    </cofactor>
</comment>
<evidence type="ECO:0000256" key="2">
    <source>
        <dbReference type="ARBA" id="ARBA00001966"/>
    </source>
</evidence>
<dbReference type="InterPro" id="IPR006656">
    <property type="entry name" value="Mopterin_OxRdtase"/>
</dbReference>
<dbReference type="SUPFAM" id="SSF50692">
    <property type="entry name" value="ADC-like"/>
    <property type="match status" value="1"/>
</dbReference>
<reference evidence="12" key="1">
    <citation type="journal article" date="2019" name="Int. J. Syst. Evol. Microbiol.">
        <title>The Global Catalogue of Microorganisms (GCM) 10K type strain sequencing project: providing services to taxonomists for standard genome sequencing and annotation.</title>
        <authorList>
            <consortium name="The Broad Institute Genomics Platform"/>
            <consortium name="The Broad Institute Genome Sequencing Center for Infectious Disease"/>
            <person name="Wu L."/>
            <person name="Ma J."/>
        </authorList>
    </citation>
    <scope>NUCLEOTIDE SEQUENCE [LARGE SCALE GENOMIC DNA]</scope>
    <source>
        <strain evidence="12">CGMCC 1.10188</strain>
    </source>
</reference>
<proteinExistence type="inferred from homology"/>
<dbReference type="RefSeq" id="WP_188578599.1">
    <property type="nucleotide sequence ID" value="NZ_BMDZ01000030.1"/>
</dbReference>
<feature type="domain" description="Molybdopterin oxidoreductase" evidence="10">
    <location>
        <begin position="110"/>
        <end position="488"/>
    </location>
</feature>
<evidence type="ECO:0000256" key="5">
    <source>
        <dbReference type="ARBA" id="ARBA00022505"/>
    </source>
</evidence>
<keyword evidence="7" id="KW-0560">Oxidoreductase</keyword>
<evidence type="ECO:0000256" key="9">
    <source>
        <dbReference type="ARBA" id="ARBA00023014"/>
    </source>
</evidence>
<accession>A0ABQ1IJI6</accession>
<evidence type="ECO:0000256" key="7">
    <source>
        <dbReference type="ARBA" id="ARBA00023002"/>
    </source>
</evidence>
<keyword evidence="8" id="KW-0408">Iron</keyword>